<dbReference type="Pfam" id="PF07314">
    <property type="entry name" value="Lit"/>
    <property type="match status" value="1"/>
</dbReference>
<dbReference type="InterPro" id="IPR010178">
    <property type="entry name" value="Lit"/>
</dbReference>
<organism evidence="2 3">
    <name type="scientific">Clostridium malenominatum</name>
    <dbReference type="NCBI Taxonomy" id="1539"/>
    <lineage>
        <taxon>Bacteria</taxon>
        <taxon>Bacillati</taxon>
        <taxon>Bacillota</taxon>
        <taxon>Clostridia</taxon>
        <taxon>Eubacteriales</taxon>
        <taxon>Clostridiaceae</taxon>
        <taxon>Clostridium</taxon>
    </lineage>
</organism>
<keyword evidence="3" id="KW-1185">Reference proteome</keyword>
<feature type="transmembrane region" description="Helical" evidence="1">
    <location>
        <begin position="72"/>
        <end position="89"/>
    </location>
</feature>
<keyword evidence="1" id="KW-0472">Membrane</keyword>
<accession>A0ABP3TTK4</accession>
<comment type="caution">
    <text evidence="2">The sequence shown here is derived from an EMBL/GenBank/DDBJ whole genome shotgun (WGS) entry which is preliminary data.</text>
</comment>
<evidence type="ECO:0000313" key="2">
    <source>
        <dbReference type="EMBL" id="GAA0717675.1"/>
    </source>
</evidence>
<dbReference type="NCBIfam" id="TIGR01906">
    <property type="entry name" value="integ_TIGR01906"/>
    <property type="match status" value="1"/>
</dbReference>
<dbReference type="EMBL" id="BAAACF010000001">
    <property type="protein sequence ID" value="GAA0717675.1"/>
    <property type="molecule type" value="Genomic_DNA"/>
</dbReference>
<sequence>MFKPLYYFSISHLKIVETSGFPLDNIKKDYNYLINYISSHSKSEFKIPNLPSSREGAVHFEEVKNIFIKLDYLLIISGLLSLIAIYFSIKNRIYTPFKYSSIILISIPIILLITFFINFDKVFVIFHKIFFRNDYWIFDIVKDPVITMLPQDFFMYCGILINLFIVFFSFICNLIYIKNQV</sequence>
<proteinExistence type="predicted"/>
<evidence type="ECO:0000256" key="1">
    <source>
        <dbReference type="SAM" id="Phobius"/>
    </source>
</evidence>
<reference evidence="3" key="1">
    <citation type="journal article" date="2019" name="Int. J. Syst. Evol. Microbiol.">
        <title>The Global Catalogue of Microorganisms (GCM) 10K type strain sequencing project: providing services to taxonomists for standard genome sequencing and annotation.</title>
        <authorList>
            <consortium name="The Broad Institute Genomics Platform"/>
            <consortium name="The Broad Institute Genome Sequencing Center for Infectious Disease"/>
            <person name="Wu L."/>
            <person name="Ma J."/>
        </authorList>
    </citation>
    <scope>NUCLEOTIDE SEQUENCE [LARGE SCALE GENOMIC DNA]</scope>
    <source>
        <strain evidence="3">JCM 1405</strain>
    </source>
</reference>
<feature type="transmembrane region" description="Helical" evidence="1">
    <location>
        <begin position="153"/>
        <end position="177"/>
    </location>
</feature>
<feature type="transmembrane region" description="Helical" evidence="1">
    <location>
        <begin position="101"/>
        <end position="119"/>
    </location>
</feature>
<protein>
    <submittedName>
        <fullName evidence="2">TIGR01906 family membrane protein</fullName>
    </submittedName>
</protein>
<name>A0ABP3TTK4_9CLOT</name>
<gene>
    <name evidence="2" type="ORF">GCM10008905_03520</name>
</gene>
<dbReference type="Proteomes" id="UP001500339">
    <property type="component" value="Unassembled WGS sequence"/>
</dbReference>
<evidence type="ECO:0000313" key="3">
    <source>
        <dbReference type="Proteomes" id="UP001500339"/>
    </source>
</evidence>
<keyword evidence="1" id="KW-1133">Transmembrane helix</keyword>
<keyword evidence="1" id="KW-0812">Transmembrane</keyword>